<reference evidence="6" key="1">
    <citation type="submission" date="2021-01" db="EMBL/GenBank/DDBJ databases">
        <authorList>
            <person name="Corre E."/>
            <person name="Pelletier E."/>
            <person name="Niang G."/>
            <person name="Scheremetjew M."/>
            <person name="Finn R."/>
            <person name="Kale V."/>
            <person name="Holt S."/>
            <person name="Cochrane G."/>
            <person name="Meng A."/>
            <person name="Brown T."/>
            <person name="Cohen L."/>
        </authorList>
    </citation>
    <scope>NUCLEOTIDE SEQUENCE</scope>
    <source>
        <strain evidence="6">CCMP1723</strain>
    </source>
</reference>
<accession>A0A7S0IEJ9</accession>
<dbReference type="SMART" id="SM00516">
    <property type="entry name" value="SEC14"/>
    <property type="match status" value="1"/>
</dbReference>
<dbReference type="CDD" id="cd00170">
    <property type="entry name" value="SEC14"/>
    <property type="match status" value="1"/>
</dbReference>
<evidence type="ECO:0000256" key="4">
    <source>
        <dbReference type="SAM" id="MobiDB-lite"/>
    </source>
</evidence>
<dbReference type="EMBL" id="HBEQ01008383">
    <property type="protein sequence ID" value="CAD8519285.1"/>
    <property type="molecule type" value="Transcribed_RNA"/>
</dbReference>
<organism evidence="6">
    <name type="scientific">Micromonas pusilla</name>
    <name type="common">Picoplanktonic green alga</name>
    <name type="synonym">Chromulina pusilla</name>
    <dbReference type="NCBI Taxonomy" id="38833"/>
    <lineage>
        <taxon>Eukaryota</taxon>
        <taxon>Viridiplantae</taxon>
        <taxon>Chlorophyta</taxon>
        <taxon>Mamiellophyceae</taxon>
        <taxon>Mamiellales</taxon>
        <taxon>Mamiellaceae</taxon>
        <taxon>Micromonas</taxon>
    </lineage>
</organism>
<evidence type="ECO:0000256" key="1">
    <source>
        <dbReference type="ARBA" id="ARBA00004202"/>
    </source>
</evidence>
<dbReference type="SUPFAM" id="SSF52087">
    <property type="entry name" value="CRAL/TRIO domain"/>
    <property type="match status" value="1"/>
</dbReference>
<dbReference type="PROSITE" id="PS50191">
    <property type="entry name" value="CRAL_TRIO"/>
    <property type="match status" value="1"/>
</dbReference>
<feature type="domain" description="CRAL-TRIO" evidence="5">
    <location>
        <begin position="116"/>
        <end position="295"/>
    </location>
</feature>
<dbReference type="Gene3D" id="3.40.525.10">
    <property type="entry name" value="CRAL-TRIO lipid binding domain"/>
    <property type="match status" value="1"/>
</dbReference>
<evidence type="ECO:0000259" key="5">
    <source>
        <dbReference type="PROSITE" id="PS50191"/>
    </source>
</evidence>
<evidence type="ECO:0000313" key="6">
    <source>
        <dbReference type="EMBL" id="CAD8519285.1"/>
    </source>
</evidence>
<evidence type="ECO:0000256" key="2">
    <source>
        <dbReference type="ARBA" id="ARBA00004395"/>
    </source>
</evidence>
<sequence length="341" mass="38082">MPSLLSQTLGISAKSSSWGWMEKAAQEKRIGERLEAERMGLNDDTKAVVRALKVLNPGFEDVDDVLITRTVNAATEDYPGKPPEYRAEKASKEIEKILAWRAAQEVDSILERDLANTEEFHRSWPVTLHGSDEFGHPIICERIVDIDAKGLEGPGFAKGLAMMHRVQIMEALDHFKRRTAIAKGHRLHKHVWVIDLQGITTSHLTGSVRTFLYDLISLCQDKYTDTLHAMWLVNAPYVFRAMWSAIKTIVRKSTKDKIQILGESDASGIESAMELLSVSPEAMPTCVPGGKTDGTRAWDIVLRAREERKRAREKETEANEGSPASTCTVENAAIEDDSSRD</sequence>
<name>A0A7S0IEJ9_MICPS</name>
<feature type="region of interest" description="Disordered" evidence="4">
    <location>
        <begin position="309"/>
        <end position="341"/>
    </location>
</feature>
<dbReference type="PANTHER" id="PTHR45657:SF1">
    <property type="entry name" value="CRAL-TRIO DOMAIN-CONTAINING PROTEIN YKL091C-RELATED"/>
    <property type="match status" value="1"/>
</dbReference>
<comment type="similarity">
    <text evidence="3">Belongs to the SFH family.</text>
</comment>
<dbReference type="GO" id="GO:0000139">
    <property type="term" value="C:Golgi membrane"/>
    <property type="evidence" value="ECO:0007669"/>
    <property type="project" value="UniProtKB-SubCell"/>
</dbReference>
<dbReference type="InterPro" id="IPR036865">
    <property type="entry name" value="CRAL-TRIO_dom_sf"/>
</dbReference>
<dbReference type="AlphaFoldDB" id="A0A7S0IEJ9"/>
<dbReference type="Pfam" id="PF00650">
    <property type="entry name" value="CRAL_TRIO"/>
    <property type="match status" value="1"/>
</dbReference>
<protein>
    <recommendedName>
        <fullName evidence="5">CRAL-TRIO domain-containing protein</fullName>
    </recommendedName>
</protein>
<comment type="subcellular location">
    <subcellularLocation>
        <location evidence="1">Cell membrane</location>
        <topology evidence="1">Peripheral membrane protein</topology>
    </subcellularLocation>
    <subcellularLocation>
        <location evidence="2">Golgi apparatus membrane</location>
        <topology evidence="2">Peripheral membrane protein</topology>
    </subcellularLocation>
</comment>
<evidence type="ECO:0000256" key="3">
    <source>
        <dbReference type="ARBA" id="ARBA00038020"/>
    </source>
</evidence>
<proteinExistence type="inferred from homology"/>
<dbReference type="GO" id="GO:0005886">
    <property type="term" value="C:plasma membrane"/>
    <property type="evidence" value="ECO:0007669"/>
    <property type="project" value="UniProtKB-SubCell"/>
</dbReference>
<dbReference type="InterPro" id="IPR001251">
    <property type="entry name" value="CRAL-TRIO_dom"/>
</dbReference>
<dbReference type="InterPro" id="IPR051026">
    <property type="entry name" value="PI/PC_transfer"/>
</dbReference>
<gene>
    <name evidence="6" type="ORF">MCOM1403_LOCUS6711</name>
</gene>
<dbReference type="PANTHER" id="PTHR45657">
    <property type="entry name" value="CRAL-TRIO DOMAIN-CONTAINING PROTEIN YKL091C-RELATED"/>
    <property type="match status" value="1"/>
</dbReference>